<sequence>MVSKGKRIEEKDLEFEVEPPPQKCPRCGGEMIDGSLGDDWGRSADKFTARSVKAYPEDPYDPEIVFPVYPVTCHACKKCGYTELYTNFGKVKF</sequence>
<dbReference type="Proteomes" id="UP000230055">
    <property type="component" value="Unassembled WGS sequence"/>
</dbReference>
<organism evidence="2 3">
    <name type="scientific">Candidatus Nealsonbacteria bacterium CG_4_10_14_0_8_um_filter_35_10</name>
    <dbReference type="NCBI Taxonomy" id="1974683"/>
    <lineage>
        <taxon>Bacteria</taxon>
        <taxon>Candidatus Nealsoniibacteriota</taxon>
    </lineage>
</organism>
<dbReference type="EMBL" id="PFLX01000038">
    <property type="protein sequence ID" value="PIY90822.1"/>
    <property type="molecule type" value="Genomic_DNA"/>
</dbReference>
<reference evidence="3" key="1">
    <citation type="submission" date="2017-09" db="EMBL/GenBank/DDBJ databases">
        <title>Depth-based differentiation of microbial function through sediment-hosted aquifers and enrichment of novel symbionts in the deep terrestrial subsurface.</title>
        <authorList>
            <person name="Probst A.J."/>
            <person name="Ladd B."/>
            <person name="Jarett J.K."/>
            <person name="Geller-Mcgrath D.E."/>
            <person name="Sieber C.M.K."/>
            <person name="Emerson J.B."/>
            <person name="Anantharaman K."/>
            <person name="Thomas B.C."/>
            <person name="Malmstrom R."/>
            <person name="Stieglmeier M."/>
            <person name="Klingl A."/>
            <person name="Woyke T."/>
            <person name="Ryan C.M."/>
            <person name="Banfield J.F."/>
        </authorList>
    </citation>
    <scope>NUCLEOTIDE SEQUENCE [LARGE SCALE GENOMIC DNA]</scope>
</reference>
<gene>
    <name evidence="2" type="ORF">COY72_01525</name>
</gene>
<proteinExistence type="predicted"/>
<evidence type="ECO:0000313" key="2">
    <source>
        <dbReference type="EMBL" id="PIY90822.1"/>
    </source>
</evidence>
<accession>A0A2M7R8A0</accession>
<comment type="caution">
    <text evidence="2">The sequence shown here is derived from an EMBL/GenBank/DDBJ whole genome shotgun (WGS) entry which is preliminary data.</text>
</comment>
<feature type="region of interest" description="Disordered" evidence="1">
    <location>
        <begin position="1"/>
        <end position="29"/>
    </location>
</feature>
<evidence type="ECO:0000313" key="3">
    <source>
        <dbReference type="Proteomes" id="UP000230055"/>
    </source>
</evidence>
<name>A0A2M7R8A0_9BACT</name>
<feature type="compositionally biased region" description="Basic and acidic residues" evidence="1">
    <location>
        <begin position="1"/>
        <end position="10"/>
    </location>
</feature>
<evidence type="ECO:0000256" key="1">
    <source>
        <dbReference type="SAM" id="MobiDB-lite"/>
    </source>
</evidence>
<protein>
    <submittedName>
        <fullName evidence="2">Uncharacterized protein</fullName>
    </submittedName>
</protein>
<dbReference type="AlphaFoldDB" id="A0A2M7R8A0"/>